<evidence type="ECO:0000313" key="9">
    <source>
        <dbReference type="Proteomes" id="UP000602050"/>
    </source>
</evidence>
<evidence type="ECO:0000313" key="8">
    <source>
        <dbReference type="EMBL" id="GGH75444.1"/>
    </source>
</evidence>
<sequence length="124" mass="14568">MQKVPKSDENRVKPVFDTTLQMKDLLEKSSAKTRDADIEQLNALIELRGKQLEQLTPPYNEEEKKLGQELIPINDRVQDLMQSIFSELKKEIRQVKKQKSSNQKYINPYKNVQVMDGMYLDKKK</sequence>
<comment type="similarity">
    <text evidence="6">Belongs to the bacillales FliT family.</text>
</comment>
<gene>
    <name evidence="8" type="ORF">GCM10010978_15320</name>
</gene>
<evidence type="ECO:0000256" key="6">
    <source>
        <dbReference type="ARBA" id="ARBA00093785"/>
    </source>
</evidence>
<dbReference type="Pfam" id="PF05400">
    <property type="entry name" value="FliT"/>
    <property type="match status" value="1"/>
</dbReference>
<reference evidence="8" key="2">
    <citation type="submission" date="2020-09" db="EMBL/GenBank/DDBJ databases">
        <authorList>
            <person name="Sun Q."/>
            <person name="Zhou Y."/>
        </authorList>
    </citation>
    <scope>NUCLEOTIDE SEQUENCE</scope>
    <source>
        <strain evidence="8">CGMCC 1.12360</strain>
    </source>
</reference>
<reference evidence="8" key="1">
    <citation type="journal article" date="2014" name="Int. J. Syst. Evol. Microbiol.">
        <title>Complete genome sequence of Corynebacterium casei LMG S-19264T (=DSM 44701T), isolated from a smear-ripened cheese.</title>
        <authorList>
            <consortium name="US DOE Joint Genome Institute (JGI-PGF)"/>
            <person name="Walter F."/>
            <person name="Albersmeier A."/>
            <person name="Kalinowski J."/>
            <person name="Ruckert C."/>
        </authorList>
    </citation>
    <scope>NUCLEOTIDE SEQUENCE</scope>
    <source>
        <strain evidence="8">CGMCC 1.12360</strain>
    </source>
</reference>
<comment type="subcellular location">
    <subcellularLocation>
        <location evidence="1">Cytoplasm</location>
        <location evidence="1">Cytosol</location>
    </subcellularLocation>
</comment>
<keyword evidence="3" id="KW-1005">Bacterial flagellum biogenesis</keyword>
<name>A0A8J2ZSR1_9BACI</name>
<protein>
    <recommendedName>
        <fullName evidence="7">Flagellar protein FliT</fullName>
    </recommendedName>
</protein>
<keyword evidence="4" id="KW-0143">Chaperone</keyword>
<evidence type="ECO:0000256" key="2">
    <source>
        <dbReference type="ARBA" id="ARBA00022490"/>
    </source>
</evidence>
<dbReference type="AlphaFoldDB" id="A0A8J2ZSR1"/>
<evidence type="ECO:0000256" key="3">
    <source>
        <dbReference type="ARBA" id="ARBA00022795"/>
    </source>
</evidence>
<keyword evidence="2" id="KW-0963">Cytoplasm</keyword>
<dbReference type="Proteomes" id="UP000602050">
    <property type="component" value="Unassembled WGS sequence"/>
</dbReference>
<keyword evidence="9" id="KW-1185">Reference proteome</keyword>
<evidence type="ECO:0000256" key="1">
    <source>
        <dbReference type="ARBA" id="ARBA00004514"/>
    </source>
</evidence>
<accession>A0A8J2ZSR1</accession>
<comment type="caution">
    <text evidence="8">The sequence shown here is derived from an EMBL/GenBank/DDBJ whole genome shotgun (WGS) entry which is preliminary data.</text>
</comment>
<evidence type="ECO:0000256" key="4">
    <source>
        <dbReference type="ARBA" id="ARBA00023186"/>
    </source>
</evidence>
<comment type="function">
    <text evidence="5">May act as an export chaperone for the filament capping protein FliD.</text>
</comment>
<evidence type="ECO:0000256" key="7">
    <source>
        <dbReference type="ARBA" id="ARBA00093797"/>
    </source>
</evidence>
<dbReference type="InterPro" id="IPR008622">
    <property type="entry name" value="FliT"/>
</dbReference>
<evidence type="ECO:0000256" key="5">
    <source>
        <dbReference type="ARBA" id="ARBA00093765"/>
    </source>
</evidence>
<organism evidence="8 9">
    <name type="scientific">Compostibacillus humi</name>
    <dbReference type="NCBI Taxonomy" id="1245525"/>
    <lineage>
        <taxon>Bacteria</taxon>
        <taxon>Bacillati</taxon>
        <taxon>Bacillota</taxon>
        <taxon>Bacilli</taxon>
        <taxon>Bacillales</taxon>
        <taxon>Bacillaceae</taxon>
        <taxon>Compostibacillus</taxon>
    </lineage>
</organism>
<proteinExistence type="inferred from homology"/>
<dbReference type="EMBL" id="BMEV01000023">
    <property type="protein sequence ID" value="GGH75444.1"/>
    <property type="molecule type" value="Genomic_DNA"/>
</dbReference>
<dbReference type="RefSeq" id="WP_188391800.1">
    <property type="nucleotide sequence ID" value="NZ_BMEV01000023.1"/>
</dbReference>